<gene>
    <name evidence="1" type="ORF">DSO57_1018432</name>
</gene>
<proteinExistence type="predicted"/>
<dbReference type="Proteomes" id="UP001165960">
    <property type="component" value="Unassembled WGS sequence"/>
</dbReference>
<comment type="caution">
    <text evidence="1">The sequence shown here is derived from an EMBL/GenBank/DDBJ whole genome shotgun (WGS) entry which is preliminary data.</text>
</comment>
<keyword evidence="2" id="KW-1185">Reference proteome</keyword>
<dbReference type="EMBL" id="QTSX02000790">
    <property type="protein sequence ID" value="KAJ9084997.1"/>
    <property type="molecule type" value="Genomic_DNA"/>
</dbReference>
<protein>
    <submittedName>
        <fullName evidence="1">Uncharacterized protein</fullName>
    </submittedName>
</protein>
<name>A0ACC2UDN2_9FUNG</name>
<evidence type="ECO:0000313" key="1">
    <source>
        <dbReference type="EMBL" id="KAJ9084997.1"/>
    </source>
</evidence>
<sequence>MAEEGIIKGIFLLLSHKGKGSNAIENVLGFFSAFGVDQLMKVRALLEEVEECLPEVEVASLRGAVEDSYEGICLSLFKIHYQIFVIGKAFLSGLTIHYPRKSGPKGGIQTLNLHSCGPLGPWTKGLSAWVFFGIEPLQAEAPTKSQSQNICTSSTMVAPKEEPLKLPNGSRDGASVNFMSLKSSQVTNQTLLAKINPGFGPNPVTTAKNQEN</sequence>
<evidence type="ECO:0000313" key="2">
    <source>
        <dbReference type="Proteomes" id="UP001165960"/>
    </source>
</evidence>
<organism evidence="1 2">
    <name type="scientific">Entomophthora muscae</name>
    <dbReference type="NCBI Taxonomy" id="34485"/>
    <lineage>
        <taxon>Eukaryota</taxon>
        <taxon>Fungi</taxon>
        <taxon>Fungi incertae sedis</taxon>
        <taxon>Zoopagomycota</taxon>
        <taxon>Entomophthoromycotina</taxon>
        <taxon>Entomophthoromycetes</taxon>
        <taxon>Entomophthorales</taxon>
        <taxon>Entomophthoraceae</taxon>
        <taxon>Entomophthora</taxon>
    </lineage>
</organism>
<reference evidence="1" key="1">
    <citation type="submission" date="2022-04" db="EMBL/GenBank/DDBJ databases">
        <title>Genome of the entomopathogenic fungus Entomophthora muscae.</title>
        <authorList>
            <person name="Elya C."/>
            <person name="Lovett B.R."/>
            <person name="Lee E."/>
            <person name="Macias A.M."/>
            <person name="Hajek A.E."/>
            <person name="De Bivort B.L."/>
            <person name="Kasson M.T."/>
            <person name="De Fine Licht H.H."/>
            <person name="Stajich J.E."/>
        </authorList>
    </citation>
    <scope>NUCLEOTIDE SEQUENCE</scope>
    <source>
        <strain evidence="1">Berkeley</strain>
    </source>
</reference>
<accession>A0ACC2UDN2</accession>